<keyword evidence="6" id="KW-0445">Lipid transport</keyword>
<dbReference type="AlphaFoldDB" id="A0A6J0ZWP2"/>
<dbReference type="PANTHER" id="PTHR11306">
    <property type="entry name" value="NIEMANN PICK TYPE C2 PROTEIN NPC2-RELATED"/>
    <property type="match status" value="1"/>
</dbReference>
<dbReference type="RefSeq" id="XP_021279113.1">
    <property type="nucleotide sequence ID" value="XM_021423438.1"/>
</dbReference>
<keyword evidence="5 7" id="KW-0732">Signal</keyword>
<dbReference type="InterPro" id="IPR033917">
    <property type="entry name" value="ML_PG-PI_TP"/>
</dbReference>
<evidence type="ECO:0000256" key="3">
    <source>
        <dbReference type="ARBA" id="ARBA00011245"/>
    </source>
</evidence>
<keyword evidence="9" id="KW-1185">Reference proteome</keyword>
<dbReference type="InterPro" id="IPR014756">
    <property type="entry name" value="Ig_E-set"/>
</dbReference>
<evidence type="ECO:0000256" key="2">
    <source>
        <dbReference type="ARBA" id="ARBA00006370"/>
    </source>
</evidence>
<proteinExistence type="inferred from homology"/>
<evidence type="ECO:0000256" key="4">
    <source>
        <dbReference type="ARBA" id="ARBA00022448"/>
    </source>
</evidence>
<dbReference type="SUPFAM" id="SSF81296">
    <property type="entry name" value="E set domains"/>
    <property type="match status" value="1"/>
</dbReference>
<evidence type="ECO:0000313" key="10">
    <source>
        <dbReference type="RefSeq" id="XP_021279113.1"/>
    </source>
</evidence>
<dbReference type="GO" id="GO:0032934">
    <property type="term" value="F:sterol binding"/>
    <property type="evidence" value="ECO:0007669"/>
    <property type="project" value="InterPro"/>
</dbReference>
<organism evidence="9 10">
    <name type="scientific">Herrania umbratica</name>
    <dbReference type="NCBI Taxonomy" id="108875"/>
    <lineage>
        <taxon>Eukaryota</taxon>
        <taxon>Viridiplantae</taxon>
        <taxon>Streptophyta</taxon>
        <taxon>Embryophyta</taxon>
        <taxon>Tracheophyta</taxon>
        <taxon>Spermatophyta</taxon>
        <taxon>Magnoliopsida</taxon>
        <taxon>eudicotyledons</taxon>
        <taxon>Gunneridae</taxon>
        <taxon>Pentapetalae</taxon>
        <taxon>rosids</taxon>
        <taxon>malvids</taxon>
        <taxon>Malvales</taxon>
        <taxon>Malvaceae</taxon>
        <taxon>Byttnerioideae</taxon>
        <taxon>Herrania</taxon>
    </lineage>
</organism>
<dbReference type="SMART" id="SM00737">
    <property type="entry name" value="ML"/>
    <property type="match status" value="1"/>
</dbReference>
<evidence type="ECO:0000256" key="6">
    <source>
        <dbReference type="ARBA" id="ARBA00023055"/>
    </source>
</evidence>
<dbReference type="Pfam" id="PF02221">
    <property type="entry name" value="E1_DerP2_DerF2"/>
    <property type="match status" value="1"/>
</dbReference>
<comment type="similarity">
    <text evidence="2">Belongs to the NPC2 family.</text>
</comment>
<comment type="function">
    <text evidence="1">Catalyzes the intermembrane transfer of phosphatidylglycerol and phosphatidylinositol.</text>
</comment>
<evidence type="ECO:0000256" key="1">
    <source>
        <dbReference type="ARBA" id="ARBA00002053"/>
    </source>
</evidence>
<accession>A0A6J0ZWP2</accession>
<dbReference type="CDD" id="cd00917">
    <property type="entry name" value="PG-PI_TP"/>
    <property type="match status" value="1"/>
</dbReference>
<reference evidence="10" key="1">
    <citation type="submission" date="2025-08" db="UniProtKB">
        <authorList>
            <consortium name="RefSeq"/>
        </authorList>
    </citation>
    <scope>IDENTIFICATION</scope>
    <source>
        <tissue evidence="10">Leaf</tissue>
    </source>
</reference>
<name>A0A6J0ZWP2_9ROSI</name>
<evidence type="ECO:0000256" key="5">
    <source>
        <dbReference type="ARBA" id="ARBA00022729"/>
    </source>
</evidence>
<gene>
    <name evidence="10" type="primary">LOC110412811</name>
</gene>
<feature type="domain" description="MD-2-related lipid-recognition" evidence="8">
    <location>
        <begin position="29"/>
        <end position="144"/>
    </location>
</feature>
<dbReference type="GeneID" id="110412811"/>
<feature type="signal peptide" evidence="7">
    <location>
        <begin position="1"/>
        <end position="26"/>
    </location>
</feature>
<dbReference type="Proteomes" id="UP000504621">
    <property type="component" value="Unplaced"/>
</dbReference>
<dbReference type="InterPro" id="IPR039670">
    <property type="entry name" value="NPC2-like"/>
</dbReference>
<dbReference type="Gene3D" id="2.60.40.770">
    <property type="match status" value="1"/>
</dbReference>
<evidence type="ECO:0000313" key="9">
    <source>
        <dbReference type="Proteomes" id="UP000504621"/>
    </source>
</evidence>
<evidence type="ECO:0000256" key="7">
    <source>
        <dbReference type="SAM" id="SignalP"/>
    </source>
</evidence>
<comment type="subunit">
    <text evidence="3">Monomer.</text>
</comment>
<dbReference type="OrthoDB" id="6409159at2759"/>
<sequence>MELVAQFKLTIVLFFTIFSLLAYNQAQNVTYCDGSRHYAVNVQKFEVSPDPMLVGRPATFTISASTSQPISDGRVVIDVSFLGLHVHTETRSLCEEASCPIAAGNFKLSHSQTLPVFTPPGSYALQMILNDQNNLELTCIGINFTIGTAALASDI</sequence>
<protein>
    <submittedName>
        <fullName evidence="10">Phosphatidylglycerol/phosphatidylinositol transfer protein DDB_G0282179</fullName>
    </submittedName>
</protein>
<dbReference type="PANTHER" id="PTHR11306:SF0">
    <property type="entry name" value="PHOSPHATIDYLGLYCEROL_PHOSPHATIDYLINOSITOL TRANSFER PROTEIN"/>
    <property type="match status" value="1"/>
</dbReference>
<dbReference type="GO" id="GO:0032366">
    <property type="term" value="P:intracellular sterol transport"/>
    <property type="evidence" value="ECO:0007669"/>
    <property type="project" value="InterPro"/>
</dbReference>
<dbReference type="InterPro" id="IPR003172">
    <property type="entry name" value="ML_dom"/>
</dbReference>
<evidence type="ECO:0000259" key="8">
    <source>
        <dbReference type="SMART" id="SM00737"/>
    </source>
</evidence>
<keyword evidence="4" id="KW-0813">Transport</keyword>
<feature type="chain" id="PRO_5026704193" evidence="7">
    <location>
        <begin position="27"/>
        <end position="155"/>
    </location>
</feature>